<dbReference type="Gene3D" id="3.40.50.2300">
    <property type="match status" value="2"/>
</dbReference>
<reference evidence="1 2" key="1">
    <citation type="submission" date="2006-02" db="EMBL/GenBank/DDBJ databases">
        <authorList>
            <person name="Pinhassi J."/>
            <person name="Pedros-Alio C."/>
            <person name="Ferriera S."/>
            <person name="Johnson J."/>
            <person name="Kravitz S."/>
            <person name="Halpern A."/>
            <person name="Remington K."/>
            <person name="Beeson K."/>
            <person name="Tran B."/>
            <person name="Rogers Y.-H."/>
            <person name="Friedman R."/>
            <person name="Venter J.C."/>
        </authorList>
    </citation>
    <scope>NUCLEOTIDE SEQUENCE [LARGE SCALE GENOMIC DNA]</scope>
    <source>
        <strain evidence="1 2">MED92</strain>
    </source>
</reference>
<dbReference type="PANTHER" id="PTHR35271:SF1">
    <property type="entry name" value="ABC TRANSPORTER, SUBSTRATE-BINDING LIPOPROTEIN"/>
    <property type="match status" value="1"/>
</dbReference>
<organism evidence="1 2">
    <name type="scientific">Neptuniibacter caesariensis</name>
    <dbReference type="NCBI Taxonomy" id="207954"/>
    <lineage>
        <taxon>Bacteria</taxon>
        <taxon>Pseudomonadati</taxon>
        <taxon>Pseudomonadota</taxon>
        <taxon>Gammaproteobacteria</taxon>
        <taxon>Oceanospirillales</taxon>
        <taxon>Oceanospirillaceae</taxon>
        <taxon>Neptuniibacter</taxon>
    </lineage>
</organism>
<accession>A0A7U8C8M8</accession>
<evidence type="ECO:0008006" key="3">
    <source>
        <dbReference type="Google" id="ProtNLM"/>
    </source>
</evidence>
<protein>
    <recommendedName>
        <fullName evidence="3">Sugar ABC transporter substrate-binding protein</fullName>
    </recommendedName>
</protein>
<dbReference type="InterPro" id="IPR007487">
    <property type="entry name" value="ABC_transpt-TYRBP-like"/>
</dbReference>
<comment type="caution">
    <text evidence="1">The sequence shown here is derived from an EMBL/GenBank/DDBJ whole genome shotgun (WGS) entry which is preliminary data.</text>
</comment>
<dbReference type="PANTHER" id="PTHR35271">
    <property type="entry name" value="ABC TRANSPORTER, SUBSTRATE-BINDING LIPOPROTEIN-RELATED"/>
    <property type="match status" value="1"/>
</dbReference>
<proteinExistence type="predicted"/>
<keyword evidence="2" id="KW-1185">Reference proteome</keyword>
<evidence type="ECO:0000313" key="1">
    <source>
        <dbReference type="EMBL" id="EAR61866.1"/>
    </source>
</evidence>
<dbReference type="Proteomes" id="UP000002171">
    <property type="component" value="Unassembled WGS sequence"/>
</dbReference>
<evidence type="ECO:0000313" key="2">
    <source>
        <dbReference type="Proteomes" id="UP000002171"/>
    </source>
</evidence>
<dbReference type="AlphaFoldDB" id="A0A7U8C8M8"/>
<dbReference type="EMBL" id="AAOW01000005">
    <property type="protein sequence ID" value="EAR61866.1"/>
    <property type="molecule type" value="Genomic_DNA"/>
</dbReference>
<gene>
    <name evidence="1" type="ORF">MED92_02923</name>
</gene>
<name>A0A7U8C8M8_NEPCE</name>
<sequence>MAVNADNRIMLIHSYHQELQWVEDVTRGIREELLEGHALSIHYMDTKRIPVDMFQQAADEAFQEFKKQKPDLVIICDDNALKLLGLKISATTPLVFCGINGDIRADYPWVVKEARVTGVMERPLIKRTIAEFIKQTGHHYKKALILLGDSPTARAFHLYDLGNQARLSVNRTISADVLRISDMESWKNAIRDSGANGYDLLLVAGFGAMKDSEGRYVSLDELSNWVGKHSPVPALTVHKQAIAKDKIMAGMIVSGTIMGHDVARLANLMLNTPVNSGKISIVTQNLGRYIFSRSALRAKGIEPPVAGSDQVQIIP</sequence>